<name>A0A392VQK0_9FABA</name>
<organism evidence="1 2">
    <name type="scientific">Trifolium medium</name>
    <dbReference type="NCBI Taxonomy" id="97028"/>
    <lineage>
        <taxon>Eukaryota</taxon>
        <taxon>Viridiplantae</taxon>
        <taxon>Streptophyta</taxon>
        <taxon>Embryophyta</taxon>
        <taxon>Tracheophyta</taxon>
        <taxon>Spermatophyta</taxon>
        <taxon>Magnoliopsida</taxon>
        <taxon>eudicotyledons</taxon>
        <taxon>Gunneridae</taxon>
        <taxon>Pentapetalae</taxon>
        <taxon>rosids</taxon>
        <taxon>fabids</taxon>
        <taxon>Fabales</taxon>
        <taxon>Fabaceae</taxon>
        <taxon>Papilionoideae</taxon>
        <taxon>50 kb inversion clade</taxon>
        <taxon>NPAAA clade</taxon>
        <taxon>Hologalegina</taxon>
        <taxon>IRL clade</taxon>
        <taxon>Trifolieae</taxon>
        <taxon>Trifolium</taxon>
    </lineage>
</organism>
<reference evidence="1 2" key="1">
    <citation type="journal article" date="2018" name="Front. Plant Sci.">
        <title>Red Clover (Trifolium pratense) and Zigzag Clover (T. medium) - A Picture of Genomic Similarities and Differences.</title>
        <authorList>
            <person name="Dluhosova J."/>
            <person name="Istvanek J."/>
            <person name="Nedelnik J."/>
            <person name="Repkova J."/>
        </authorList>
    </citation>
    <scope>NUCLEOTIDE SEQUENCE [LARGE SCALE GENOMIC DNA]</scope>
    <source>
        <strain evidence="2">cv. 10/8</strain>
        <tissue evidence="1">Leaf</tissue>
    </source>
</reference>
<accession>A0A392VQK0</accession>
<comment type="caution">
    <text evidence="1">The sequence shown here is derived from an EMBL/GenBank/DDBJ whole genome shotgun (WGS) entry which is preliminary data.</text>
</comment>
<proteinExistence type="predicted"/>
<feature type="non-terminal residue" evidence="1">
    <location>
        <position position="38"/>
    </location>
</feature>
<keyword evidence="2" id="KW-1185">Reference proteome</keyword>
<protein>
    <submittedName>
        <fullName evidence="1">Uncharacterized protein</fullName>
    </submittedName>
</protein>
<evidence type="ECO:0000313" key="1">
    <source>
        <dbReference type="EMBL" id="MCI89699.1"/>
    </source>
</evidence>
<sequence>MSLNKQAQREAIAKISMKCLVKSNTAVLLKEARRAFAE</sequence>
<dbReference type="EMBL" id="LXQA011225624">
    <property type="protein sequence ID" value="MCI89699.1"/>
    <property type="molecule type" value="Genomic_DNA"/>
</dbReference>
<dbReference type="AlphaFoldDB" id="A0A392VQK0"/>
<dbReference type="Proteomes" id="UP000265520">
    <property type="component" value="Unassembled WGS sequence"/>
</dbReference>
<evidence type="ECO:0000313" key="2">
    <source>
        <dbReference type="Proteomes" id="UP000265520"/>
    </source>
</evidence>